<sequence length="125" mass="14627">MAVTSHDNEREQRIINEIIVDTYNGHEERMGWYCYLEDNLNQPFGAVWDGANVEVVAMSSKEECEQEMRVDVRYTEGQNQDVFSVSLSEIEPVDSDEMTTEAIADWKYWVERGYDFSDDGEDEFF</sequence>
<dbReference type="Gene3D" id="6.10.140.400">
    <property type="match status" value="1"/>
</dbReference>
<gene>
    <name evidence="1" type="ordered locus">cce_4890</name>
</gene>
<dbReference type="Gene3D" id="2.30.30.530">
    <property type="entry name" value="Calcium binding protein CcbP, beta-barrel domain"/>
    <property type="match status" value="1"/>
</dbReference>
<dbReference type="EMBL" id="CP000807">
    <property type="protein sequence ID" value="ACB54236.1"/>
    <property type="molecule type" value="Genomic_DNA"/>
</dbReference>
<name>B1X275_CROS5</name>
<dbReference type="InterPro" id="IPR020994">
    <property type="entry name" value="Uncharacterised_Ca-bd_CcbP"/>
</dbReference>
<dbReference type="Pfam" id="PF11535">
    <property type="entry name" value="Calci_bind_CcbP"/>
    <property type="match status" value="1"/>
</dbReference>
<dbReference type="KEGG" id="cyt:cce_4890"/>
<evidence type="ECO:0008006" key="3">
    <source>
        <dbReference type="Google" id="ProtNLM"/>
    </source>
</evidence>
<evidence type="ECO:0000313" key="1">
    <source>
        <dbReference type="EMBL" id="ACB54236.1"/>
    </source>
</evidence>
<accession>B1X275</accession>
<dbReference type="HOGENOM" id="CLU_159104_0_0_3"/>
<dbReference type="AlphaFoldDB" id="B1X275"/>
<proteinExistence type="predicted"/>
<evidence type="ECO:0000313" key="2">
    <source>
        <dbReference type="Proteomes" id="UP000001203"/>
    </source>
</evidence>
<dbReference type="OrthoDB" id="894072at2"/>
<dbReference type="InterPro" id="IPR043067">
    <property type="entry name" value="CcbP_b-brl"/>
</dbReference>
<keyword evidence="2" id="KW-1185">Reference proteome</keyword>
<dbReference type="eggNOG" id="ENOG5032UTJ">
    <property type="taxonomic scope" value="Bacteria"/>
</dbReference>
<organism evidence="1 2">
    <name type="scientific">Crocosphaera subtropica (strain ATCC 51142 / BH68)</name>
    <name type="common">Cyanothece sp. (strain ATCC 51142)</name>
    <dbReference type="NCBI Taxonomy" id="43989"/>
    <lineage>
        <taxon>Bacteria</taxon>
        <taxon>Bacillati</taxon>
        <taxon>Cyanobacteriota</taxon>
        <taxon>Cyanophyceae</taxon>
        <taxon>Oscillatoriophycideae</taxon>
        <taxon>Chroococcales</taxon>
        <taxon>Aphanothecaceae</taxon>
        <taxon>Crocosphaera</taxon>
        <taxon>Crocosphaera subtropica</taxon>
    </lineage>
</organism>
<protein>
    <recommendedName>
        <fullName evidence="3">Calcium-binding protein</fullName>
    </recommendedName>
</protein>
<dbReference type="Proteomes" id="UP000001203">
    <property type="component" value="Chromosome linear"/>
</dbReference>
<reference evidence="1 2" key="1">
    <citation type="journal article" date="2008" name="Proc. Natl. Acad. Sci. U.S.A.">
        <title>The genome of Cyanothece 51142, a unicellular diazotrophic cyanobacterium important in the marine nitrogen cycle.</title>
        <authorList>
            <person name="Welsh E.A."/>
            <person name="Liberton M."/>
            <person name="Stoeckel J."/>
            <person name="Loh T."/>
            <person name="Elvitigala T."/>
            <person name="Wang C."/>
            <person name="Wollam A."/>
            <person name="Fulton R.S."/>
            <person name="Clifton S.W."/>
            <person name="Jacobs J.M."/>
            <person name="Aurora R."/>
            <person name="Ghosh B.K."/>
            <person name="Sherman L.A."/>
            <person name="Smith R.D."/>
            <person name="Wilson R.K."/>
            <person name="Pakrasi H.B."/>
        </authorList>
    </citation>
    <scope>NUCLEOTIDE SEQUENCE [LARGE SCALE GENOMIC DNA]</scope>
    <source>
        <strain evidence="2">ATCC 51142 / BH68</strain>
    </source>
</reference>
<dbReference type="RefSeq" id="WP_009546348.1">
    <property type="nucleotide sequence ID" value="NC_010547.1"/>
</dbReference>